<accession>A0A0D1PRK4</accession>
<dbReference type="InterPro" id="IPR043733">
    <property type="entry name" value="DUF5677"/>
</dbReference>
<dbReference type="EMBL" id="MKZO01000030">
    <property type="protein sequence ID" value="OLS61569.1"/>
    <property type="molecule type" value="Genomic_DNA"/>
</dbReference>
<dbReference type="OrthoDB" id="6891178at2"/>
<evidence type="ECO:0000313" key="1">
    <source>
        <dbReference type="EMBL" id="OLS61569.1"/>
    </source>
</evidence>
<protein>
    <submittedName>
        <fullName evidence="1">Uncharacterized protein</fullName>
    </submittedName>
</protein>
<organism evidence="1 2">
    <name type="scientific">Pseudomonas putida</name>
    <name type="common">Arthrobacter siderocapsulatus</name>
    <dbReference type="NCBI Taxonomy" id="303"/>
    <lineage>
        <taxon>Bacteria</taxon>
        <taxon>Pseudomonadati</taxon>
        <taxon>Pseudomonadota</taxon>
        <taxon>Gammaproteobacteria</taxon>
        <taxon>Pseudomonadales</taxon>
        <taxon>Pseudomonadaceae</taxon>
        <taxon>Pseudomonas</taxon>
    </lineage>
</organism>
<dbReference type="Pfam" id="PF18928">
    <property type="entry name" value="DUF5677"/>
    <property type="match status" value="1"/>
</dbReference>
<dbReference type="AlphaFoldDB" id="A0A0D1PRK4"/>
<sequence length="287" mass="32701">MQYKRETGLEKEFEVLIGLMAEMITAQAEQSDPAADTPAWMFSQHDLAKKLFRHMCSVRTLLEPSPFRNETIPAGSFIDHSSMAVLTRSALENYLVMTWLLSGGDDSLREFRHNVWEYCGWKKRSKIAATIDDARVARNKAETDAAALWPSIQSSPHFQKYAAPQQDRLRKGSWDVGWHWNDLAVDAGLHKTYFTSYYPFLSGHAHSDFIGTLQSSQARNLADQYMLGSANLQVILMLIGHFSHHYSSLFPPAREVLLNAEGARETAEKWNIRAEDMDYVYKPDSHV</sequence>
<name>A0A0D1PRK4_PSEPU</name>
<dbReference type="Proteomes" id="UP000186736">
    <property type="component" value="Unassembled WGS sequence"/>
</dbReference>
<reference evidence="1 2" key="1">
    <citation type="submission" date="2016-10" db="EMBL/GenBank/DDBJ databases">
        <title>Genome Sequence of Pseudomonas putida GM4FR.</title>
        <authorList>
            <person name="Poehlein A."/>
            <person name="Wemheuer F."/>
            <person name="Hollensteiner J."/>
            <person name="Wemheuer B."/>
        </authorList>
    </citation>
    <scope>NUCLEOTIDE SEQUENCE [LARGE SCALE GENOMIC DNA]</scope>
    <source>
        <strain evidence="1 2">GM4FR</strain>
    </source>
</reference>
<accession>A0A1Q9R2E7</accession>
<gene>
    <name evidence="1" type="ORF">PSEMO_34980</name>
</gene>
<dbReference type="RefSeq" id="WP_009395008.1">
    <property type="nucleotide sequence ID" value="NZ_MKZO01000030.1"/>
</dbReference>
<comment type="caution">
    <text evidence="1">The sequence shown here is derived from an EMBL/GenBank/DDBJ whole genome shotgun (WGS) entry which is preliminary data.</text>
</comment>
<proteinExistence type="predicted"/>
<evidence type="ECO:0000313" key="2">
    <source>
        <dbReference type="Proteomes" id="UP000186736"/>
    </source>
</evidence>